<evidence type="ECO:0000313" key="24">
    <source>
        <dbReference type="Proteomes" id="UP000663829"/>
    </source>
</evidence>
<feature type="binding site" evidence="15">
    <location>
        <position position="677"/>
    </location>
    <ligand>
        <name>L-glutamate</name>
        <dbReference type="ChEBI" id="CHEBI:29985"/>
    </ligand>
</feature>
<dbReference type="InterPro" id="IPR001320">
    <property type="entry name" value="Iontro_rcpt_C"/>
</dbReference>
<dbReference type="EMBL" id="CAJNOQ010000294">
    <property type="protein sequence ID" value="CAF0783638.1"/>
    <property type="molecule type" value="Genomic_DNA"/>
</dbReference>
<feature type="site" description="Crucial to convey clamshell closure to channel opening" evidence="16">
    <location>
        <position position="841"/>
    </location>
</feature>
<feature type="binding site" evidence="15">
    <location>
        <position position="909"/>
    </location>
    <ligand>
        <name>L-glutamate</name>
        <dbReference type="ChEBI" id="CHEBI:29985"/>
    </ligand>
</feature>
<dbReference type="EMBL" id="CAJOBC010000294">
    <property type="protein sequence ID" value="CAF3567173.1"/>
    <property type="molecule type" value="Genomic_DNA"/>
</dbReference>
<feature type="region of interest" description="Disordered" evidence="18">
    <location>
        <begin position="29"/>
        <end position="89"/>
    </location>
</feature>
<dbReference type="Pfam" id="PF10613">
    <property type="entry name" value="Lig_chan-Glu_bd"/>
    <property type="match status" value="1"/>
</dbReference>
<evidence type="ECO:0000259" key="20">
    <source>
        <dbReference type="SMART" id="SM00079"/>
    </source>
</evidence>
<evidence type="ECO:0000256" key="6">
    <source>
        <dbReference type="ARBA" id="ARBA00023018"/>
    </source>
</evidence>
<evidence type="ECO:0000256" key="10">
    <source>
        <dbReference type="ARBA" id="ARBA00023180"/>
    </source>
</evidence>
<dbReference type="InterPro" id="IPR001828">
    <property type="entry name" value="ANF_lig-bd_rcpt"/>
</dbReference>
<evidence type="ECO:0000256" key="4">
    <source>
        <dbReference type="ARBA" id="ARBA00022692"/>
    </source>
</evidence>
<dbReference type="PANTHER" id="PTHR18966">
    <property type="entry name" value="IONOTROPIC GLUTAMATE RECEPTOR"/>
    <property type="match status" value="1"/>
</dbReference>
<feature type="domain" description="Ionotropic glutamate receptor C-terminal" evidence="20">
    <location>
        <begin position="595"/>
        <end position="972"/>
    </location>
</feature>
<feature type="disulfide bond" evidence="17">
    <location>
        <begin position="921"/>
        <end position="977"/>
    </location>
</feature>
<dbReference type="FunFam" id="3.40.190.10:FF:000010">
    <property type="entry name" value="glutamate receptor ionotropic, NMDA 1 isoform X1"/>
    <property type="match status" value="1"/>
</dbReference>
<dbReference type="InterPro" id="IPR015683">
    <property type="entry name" value="Ionotropic_Glu_rcpt"/>
</dbReference>
<reference evidence="22" key="1">
    <citation type="submission" date="2021-02" db="EMBL/GenBank/DDBJ databases">
        <authorList>
            <person name="Nowell W R."/>
        </authorList>
    </citation>
    <scope>NUCLEOTIDE SEQUENCE</scope>
</reference>
<evidence type="ECO:0000256" key="8">
    <source>
        <dbReference type="ARBA" id="ARBA00023136"/>
    </source>
</evidence>
<evidence type="ECO:0000256" key="9">
    <source>
        <dbReference type="ARBA" id="ARBA00023170"/>
    </source>
</evidence>
<keyword evidence="10" id="KW-0325">Glycoprotein</keyword>
<keyword evidence="7" id="KW-0406">Ion transport</keyword>
<dbReference type="AlphaFoldDB" id="A0A813RKC3"/>
<dbReference type="SMART" id="SM00079">
    <property type="entry name" value="PBPe"/>
    <property type="match status" value="1"/>
</dbReference>
<evidence type="ECO:0000256" key="5">
    <source>
        <dbReference type="ARBA" id="ARBA00022989"/>
    </source>
</evidence>
<keyword evidence="11" id="KW-0628">Postsynaptic cell membrane</keyword>
<dbReference type="Pfam" id="PF01094">
    <property type="entry name" value="ANF_receptor"/>
    <property type="match status" value="1"/>
</dbReference>
<evidence type="ECO:0000256" key="1">
    <source>
        <dbReference type="ARBA" id="ARBA00004651"/>
    </source>
</evidence>
<keyword evidence="3" id="KW-1003">Cell membrane</keyword>
<feature type="transmembrane region" description="Helical" evidence="19">
    <location>
        <begin position="812"/>
        <end position="834"/>
    </location>
</feature>
<dbReference type="GO" id="GO:0045211">
    <property type="term" value="C:postsynaptic membrane"/>
    <property type="evidence" value="ECO:0007669"/>
    <property type="project" value="UniProtKB-SubCell"/>
</dbReference>
<dbReference type="SUPFAM" id="SSF81324">
    <property type="entry name" value="Voltage-gated potassium channels"/>
    <property type="match status" value="1"/>
</dbReference>
<accession>A0A813RKC3</accession>
<dbReference type="InterPro" id="IPR028082">
    <property type="entry name" value="Peripla_BP_I"/>
</dbReference>
<dbReference type="PRINTS" id="PR00177">
    <property type="entry name" value="NMDARECEPTOR"/>
</dbReference>
<dbReference type="SMART" id="SM00918">
    <property type="entry name" value="Lig_chan-Glu_bd"/>
    <property type="match status" value="1"/>
</dbReference>
<evidence type="ECO:0000256" key="19">
    <source>
        <dbReference type="SAM" id="Phobius"/>
    </source>
</evidence>
<evidence type="ECO:0000256" key="17">
    <source>
        <dbReference type="PIRSR" id="PIRSR601508-3"/>
    </source>
</evidence>
<dbReference type="SUPFAM" id="SSF46934">
    <property type="entry name" value="UBA-like"/>
    <property type="match status" value="1"/>
</dbReference>
<keyword evidence="6" id="KW-0770">Synapse</keyword>
<feature type="non-terminal residue" evidence="22">
    <location>
        <position position="1117"/>
    </location>
</feature>
<keyword evidence="13" id="KW-0407">Ion channel</keyword>
<keyword evidence="17" id="KW-1015">Disulfide bond</keyword>
<keyword evidence="9" id="KW-0675">Receptor</keyword>
<evidence type="ECO:0000256" key="16">
    <source>
        <dbReference type="PIRSR" id="PIRSR601508-2"/>
    </source>
</evidence>
<dbReference type="Gene3D" id="3.40.50.2300">
    <property type="match status" value="3"/>
</dbReference>
<dbReference type="Pfam" id="PF00060">
    <property type="entry name" value="Lig_chan"/>
    <property type="match status" value="1"/>
</dbReference>
<dbReference type="Proteomes" id="UP000663829">
    <property type="component" value="Unassembled WGS sequence"/>
</dbReference>
<evidence type="ECO:0000256" key="3">
    <source>
        <dbReference type="ARBA" id="ARBA00022475"/>
    </source>
</evidence>
<feature type="binding site" evidence="15">
    <location>
        <position position="679"/>
    </location>
    <ligand>
        <name>L-glutamate</name>
        <dbReference type="ChEBI" id="CHEBI:29985"/>
    </ligand>
</feature>
<evidence type="ECO:0000256" key="15">
    <source>
        <dbReference type="PIRSR" id="PIRSR601508-1"/>
    </source>
</evidence>
<evidence type="ECO:0000256" key="13">
    <source>
        <dbReference type="ARBA" id="ARBA00023303"/>
    </source>
</evidence>
<proteinExistence type="predicted"/>
<protein>
    <submittedName>
        <fullName evidence="22">Uncharacterized protein</fullName>
    </submittedName>
</protein>
<evidence type="ECO:0000256" key="14">
    <source>
        <dbReference type="ARBA" id="ARBA00034100"/>
    </source>
</evidence>
<feature type="domain" description="Ionotropic glutamate receptor L-glutamate and glycine-binding" evidence="21">
    <location>
        <begin position="601"/>
        <end position="668"/>
    </location>
</feature>
<keyword evidence="12" id="KW-1071">Ligand-gated ion channel</keyword>
<keyword evidence="24" id="KW-1185">Reference proteome</keyword>
<dbReference type="Gene3D" id="3.40.190.10">
    <property type="entry name" value="Periplasmic binding protein-like II"/>
    <property type="match status" value="2"/>
</dbReference>
<dbReference type="InterPro" id="IPR009060">
    <property type="entry name" value="UBA-like_sf"/>
</dbReference>
<dbReference type="OrthoDB" id="5984008at2759"/>
<dbReference type="GO" id="GO:0038023">
    <property type="term" value="F:signaling receptor activity"/>
    <property type="evidence" value="ECO:0007669"/>
    <property type="project" value="InterPro"/>
</dbReference>
<sequence length="1117" mass="126800">EDSTINDQNILEHTGKFLQELLSSLGIDCDYSVDRKPPTTTTTTTTTTTAAAPPSTSETTTSPTQEEASASASTSTEPKPTPPPISTAQDSSFEKLASMFSTMLGDDQSNLKAAHIAEEQEREKRKVDECIERMTAMGFMDTNGVLTELIKSRKGDLNQVLDALNPRIGQLVEYTNFTNDNSSSDYEQMLLMKEQRHVVITGAFSTVEHMQMLIDHTANLTNSNNLITLSSSSFVLDSNPLMITIKLCDVCKEGGAKAIIAGKGNGDDDLTLTAISYVSDFYNIPILSISSRENIFSDKSLYNFIVRLVPPYLYEADAWYSIVRAMKYTKVVLVYSHDEEGRMVASRFQMLSDDSNIQIERMEEYDPVNTNFTSLIYNLTAEDRLLSRVFIVHTRVEDVDQMLNAIVHLNHLDNFVWILNERALMSNSSALFDGLLGVKLHDTFSEENLLYDAALLLSNTFIKFADKTNFWTKKPVVNCALTEPWTDGKEVYKTLLNTTLINGLTGAIELNEEGDRIESQYEIINIQNKQRKVIGNYRSNAVDKTELRLSEHDILWPGNNQRKPDGIRTRRNVSVVTIPAKPFIFTRAGDDCTGDDEVPCPRRKLNDSDIQEQYCCRGYCIDLLQKLAKNLSFAFTVHLVADNKYGALEAEGNDPVKKWNGMVGELLNYQADMIIAPLTINPERAEDIEFTKPFKYHGITILVRKNTSRSNLASFLQPFEKALWIMVLLSVHVVAVVLYLLDRFSPFGRFKLATKKNTVSHPHNDRAFEDNRSEEDALNLSRALWFTWGILLNSGIGEGTPRSFSARVLGMVWAGFAMIMVASYTANLAAFLVLDRPEASISGINDARLRNPQDNFSYATVKGSSVDMYFKRQVELSTMYRTMERRNYQTAEEAIEELKDDHLHAFIWDSPRLEYESSQDCDLVTAGELFGRSSYGIALRKQDAWINPLSHAILTFHETGLMEVFDNQWIYNSSKQCSDKSSSPATLGLDNMLGSFVYIFVYFQLKLSCIEIAFKRHKEKRDHELELGRNALLHWRKKVQKRKLQLSIQDSSDQQIPKEDSFDKDQQIKKYRSYETNFSSKINQNTDNTIPIHVKKRFTYQQGKRTEDKEDTVLPFH</sequence>
<evidence type="ECO:0000256" key="12">
    <source>
        <dbReference type="ARBA" id="ARBA00023286"/>
    </source>
</evidence>
<dbReference type="InterPro" id="IPR019594">
    <property type="entry name" value="Glu/Gly-bd"/>
</dbReference>
<evidence type="ECO:0000256" key="11">
    <source>
        <dbReference type="ARBA" id="ARBA00023257"/>
    </source>
</evidence>
<organism evidence="22 24">
    <name type="scientific">Didymodactylos carnosus</name>
    <dbReference type="NCBI Taxonomy" id="1234261"/>
    <lineage>
        <taxon>Eukaryota</taxon>
        <taxon>Metazoa</taxon>
        <taxon>Spiralia</taxon>
        <taxon>Gnathifera</taxon>
        <taxon>Rotifera</taxon>
        <taxon>Eurotatoria</taxon>
        <taxon>Bdelloidea</taxon>
        <taxon>Philodinida</taxon>
        <taxon>Philodinidae</taxon>
        <taxon>Didymodactylos</taxon>
    </lineage>
</organism>
<evidence type="ECO:0000259" key="21">
    <source>
        <dbReference type="SMART" id="SM00918"/>
    </source>
</evidence>
<dbReference type="Gene3D" id="1.10.287.70">
    <property type="match status" value="1"/>
</dbReference>
<dbReference type="Proteomes" id="UP000681722">
    <property type="component" value="Unassembled WGS sequence"/>
</dbReference>
<feature type="site" description="Interaction with the cone snail toxin Con-ikot-ikot" evidence="16">
    <location>
        <position position="871"/>
    </location>
</feature>
<name>A0A813RKC3_9BILA</name>
<dbReference type="GO" id="GO:0015276">
    <property type="term" value="F:ligand-gated monoatomic ion channel activity"/>
    <property type="evidence" value="ECO:0007669"/>
    <property type="project" value="InterPro"/>
</dbReference>
<keyword evidence="2" id="KW-0813">Transport</keyword>
<dbReference type="FunFam" id="3.40.190.10:FF:000024">
    <property type="entry name" value="Glutamate receptor, ionotropic, delta 1"/>
    <property type="match status" value="1"/>
</dbReference>
<evidence type="ECO:0000256" key="7">
    <source>
        <dbReference type="ARBA" id="ARBA00023065"/>
    </source>
</evidence>
<evidence type="ECO:0000256" key="18">
    <source>
        <dbReference type="SAM" id="MobiDB-lite"/>
    </source>
</evidence>
<keyword evidence="4 19" id="KW-0812">Transmembrane</keyword>
<gene>
    <name evidence="22" type="ORF">GPM918_LOCUS2609</name>
    <name evidence="23" type="ORF">SRO942_LOCUS2609</name>
</gene>
<feature type="transmembrane region" description="Helical" evidence="19">
    <location>
        <begin position="722"/>
        <end position="741"/>
    </location>
</feature>
<dbReference type="SUPFAM" id="SSF53850">
    <property type="entry name" value="Periplasmic binding protein-like II"/>
    <property type="match status" value="1"/>
</dbReference>
<feature type="binding site" evidence="15">
    <location>
        <position position="865"/>
    </location>
    <ligand>
        <name>L-glutamate</name>
        <dbReference type="ChEBI" id="CHEBI:29985"/>
    </ligand>
</feature>
<evidence type="ECO:0000313" key="22">
    <source>
        <dbReference type="EMBL" id="CAF0783638.1"/>
    </source>
</evidence>
<evidence type="ECO:0000313" key="23">
    <source>
        <dbReference type="EMBL" id="CAF3567173.1"/>
    </source>
</evidence>
<keyword evidence="5 19" id="KW-1133">Transmembrane helix</keyword>
<comment type="caution">
    <text evidence="22">The sequence shown here is derived from an EMBL/GenBank/DDBJ whole genome shotgun (WGS) entry which is preliminary data.</text>
</comment>
<feature type="binding site" evidence="15">
    <location>
        <position position="684"/>
    </location>
    <ligand>
        <name>L-glutamate</name>
        <dbReference type="ChEBI" id="CHEBI:29985"/>
    </ligand>
</feature>
<keyword evidence="8 19" id="KW-0472">Membrane</keyword>
<dbReference type="SUPFAM" id="SSF53822">
    <property type="entry name" value="Periplasmic binding protein-like I"/>
    <property type="match status" value="1"/>
</dbReference>
<feature type="compositionally biased region" description="Low complexity" evidence="18">
    <location>
        <begin position="38"/>
        <end position="78"/>
    </location>
</feature>
<dbReference type="InterPro" id="IPR001508">
    <property type="entry name" value="Iono_Glu_rcpt_met"/>
</dbReference>
<dbReference type="Gene3D" id="1.10.8.10">
    <property type="entry name" value="DNA helicase RuvA subunit, C-terminal domain"/>
    <property type="match status" value="1"/>
</dbReference>
<evidence type="ECO:0000256" key="2">
    <source>
        <dbReference type="ARBA" id="ARBA00022448"/>
    </source>
</evidence>
<comment type="subcellular location">
    <subcellularLocation>
        <location evidence="1">Cell membrane</location>
        <topology evidence="1">Multi-pass membrane protein</topology>
    </subcellularLocation>
    <subcellularLocation>
        <location evidence="14">Postsynaptic cell membrane</location>
    </subcellularLocation>
</comment>